<reference evidence="1" key="1">
    <citation type="submission" date="2020-01" db="EMBL/GenBank/DDBJ databases">
        <title>Insect and environment-associated Actinomycetes.</title>
        <authorList>
            <person name="Currrie C."/>
            <person name="Chevrette M."/>
            <person name="Carlson C."/>
            <person name="Stubbendieck R."/>
            <person name="Wendt-Pienkowski E."/>
        </authorList>
    </citation>
    <scope>NUCLEOTIDE SEQUENCE</scope>
    <source>
        <strain evidence="1">SID12501</strain>
    </source>
</reference>
<dbReference type="RefSeq" id="WP_164320636.1">
    <property type="nucleotide sequence ID" value="NZ_JAAGLU010000034.1"/>
</dbReference>
<accession>A0A6B3C1M3</accession>
<protein>
    <submittedName>
        <fullName evidence="1">Uncharacterized protein</fullName>
    </submittedName>
</protein>
<name>A0A6B3C1M3_9ACTN</name>
<comment type="caution">
    <text evidence="1">The sequence shown here is derived from an EMBL/GenBank/DDBJ whole genome shotgun (WGS) entry which is preliminary data.</text>
</comment>
<proteinExistence type="predicted"/>
<gene>
    <name evidence="1" type="ORF">G3I71_33640</name>
</gene>
<sequence>MRPAAAARPGALVGLVEPDRDTLVVDAEDLETSRDFNRHTSEKAVRHATVGRLARSAVRAGFRIETTIANTRVSTDFADGDHALGPGRDMQQAISEGHIDRTRGEAWFGGLAHGPFYASFTFVIVVCSRP</sequence>
<organism evidence="1">
    <name type="scientific">Streptomyces sp. SID12501</name>
    <dbReference type="NCBI Taxonomy" id="2706042"/>
    <lineage>
        <taxon>Bacteria</taxon>
        <taxon>Bacillati</taxon>
        <taxon>Actinomycetota</taxon>
        <taxon>Actinomycetes</taxon>
        <taxon>Kitasatosporales</taxon>
        <taxon>Streptomycetaceae</taxon>
        <taxon>Streptomyces</taxon>
    </lineage>
</organism>
<evidence type="ECO:0000313" key="1">
    <source>
        <dbReference type="EMBL" id="NEC90631.1"/>
    </source>
</evidence>
<dbReference type="AlphaFoldDB" id="A0A6B3C1M3"/>
<dbReference type="EMBL" id="JAAGLU010000034">
    <property type="protein sequence ID" value="NEC90631.1"/>
    <property type="molecule type" value="Genomic_DNA"/>
</dbReference>